<organism evidence="3">
    <name type="scientific">Alexandrium catenella</name>
    <name type="common">Red tide dinoflagellate</name>
    <name type="synonym">Gonyaulax catenella</name>
    <dbReference type="NCBI Taxonomy" id="2925"/>
    <lineage>
        <taxon>Eukaryota</taxon>
        <taxon>Sar</taxon>
        <taxon>Alveolata</taxon>
        <taxon>Dinophyceae</taxon>
        <taxon>Gonyaulacales</taxon>
        <taxon>Pyrocystaceae</taxon>
        <taxon>Alexandrium</taxon>
    </lineage>
</organism>
<feature type="coiled-coil region" evidence="1">
    <location>
        <begin position="165"/>
        <end position="197"/>
    </location>
</feature>
<protein>
    <submittedName>
        <fullName evidence="3">Uncharacterized protein</fullName>
    </submittedName>
</protein>
<proteinExistence type="predicted"/>
<reference evidence="3" key="1">
    <citation type="submission" date="2021-01" db="EMBL/GenBank/DDBJ databases">
        <authorList>
            <person name="Corre E."/>
            <person name="Pelletier E."/>
            <person name="Niang G."/>
            <person name="Scheremetjew M."/>
            <person name="Finn R."/>
            <person name="Kale V."/>
            <person name="Holt S."/>
            <person name="Cochrane G."/>
            <person name="Meng A."/>
            <person name="Brown T."/>
            <person name="Cohen L."/>
        </authorList>
    </citation>
    <scope>NUCLEOTIDE SEQUENCE</scope>
    <source>
        <strain evidence="3">OF101</strain>
    </source>
</reference>
<keyword evidence="1" id="KW-0175">Coiled coil</keyword>
<feature type="compositionally biased region" description="Acidic residues" evidence="2">
    <location>
        <begin position="220"/>
        <end position="230"/>
    </location>
</feature>
<sequence>MRLCAWLKHRSPFSKLPCRAGSIHPPCPSRARHRVSGAMAPGKASKNFFDDLIKELETKVEQIDMGIKSGNTPTRKELENFTWKTGRIIRLIIKPEASEDRKIFWHESKGFLKQVLNIDKFNPGVFTSSAVREDIIESGLLSTLRKLLEYAKGRKEGKIAAPDGLESLENAAKRIKLKDEKKEEEEQKKKEEEASKKGWVDYIDAQEKWKNMAEKGTRWDEEESDADEPCPDIKKHGSCSYGRQCCFCEKAD</sequence>
<name>A0A7S1SFJ2_ALECA</name>
<dbReference type="AlphaFoldDB" id="A0A7S1SFJ2"/>
<evidence type="ECO:0000256" key="2">
    <source>
        <dbReference type="SAM" id="MobiDB-lite"/>
    </source>
</evidence>
<accession>A0A7S1SFJ2</accession>
<feature type="region of interest" description="Disordered" evidence="2">
    <location>
        <begin position="213"/>
        <end position="240"/>
    </location>
</feature>
<gene>
    <name evidence="3" type="ORF">ACAT0790_LOCUS70221</name>
</gene>
<evidence type="ECO:0000313" key="3">
    <source>
        <dbReference type="EMBL" id="CAD9193444.1"/>
    </source>
</evidence>
<dbReference type="EMBL" id="HBGE01117681">
    <property type="protein sequence ID" value="CAD9193444.1"/>
    <property type="molecule type" value="Transcribed_RNA"/>
</dbReference>
<evidence type="ECO:0000256" key="1">
    <source>
        <dbReference type="SAM" id="Coils"/>
    </source>
</evidence>